<evidence type="ECO:0000256" key="11">
    <source>
        <dbReference type="SAM" id="MobiDB-lite"/>
    </source>
</evidence>
<evidence type="ECO:0000313" key="13">
    <source>
        <dbReference type="RefSeq" id="XP_006026676.1"/>
    </source>
</evidence>
<keyword evidence="8" id="KW-0137">Centromere</keyword>
<evidence type="ECO:0000256" key="10">
    <source>
        <dbReference type="SAM" id="Coils"/>
    </source>
</evidence>
<feature type="coiled-coil region" evidence="10">
    <location>
        <begin position="229"/>
        <end position="284"/>
    </location>
</feature>
<evidence type="ECO:0000256" key="5">
    <source>
        <dbReference type="ARBA" id="ARBA00022454"/>
    </source>
</evidence>
<gene>
    <name evidence="13" type="primary">CENPU</name>
</gene>
<sequence>MERNRLRSKQDEHKSKKRPCKKLLPPDELDVSRILKVPETRQLEESDDSFDHPLHSTAVDADGDVELLEEENLEHDASSIHSPDSAPERKNTRGSKKQGCLKIPEDGAGKLEAESSEDEFSKENTIQKKKSEKSTKSHEKPKKKLSRKTALDPSDKVDSLHSVQVWCPKGIKRFSRDITELDVVLAKSEDITADYKERVESTICSRATDGFLSGFKDQLTNTITEVQELKDLKRKNAKVLAEINKKRRRLMEIREELIGTEPKLKQLQKEYAELQERKSSFRITTQFITDLKELRKEYSDNREKHPLEKVTYGVSSLPALLIESRRILRAEKHFQKINKRLQQALDLQRQKPPEKL</sequence>
<feature type="compositionally biased region" description="Basic and acidic residues" evidence="11">
    <location>
        <begin position="103"/>
        <end position="126"/>
    </location>
</feature>
<dbReference type="Proteomes" id="UP000189705">
    <property type="component" value="Unplaced"/>
</dbReference>
<name>A0A1U7RZL6_ALLSI</name>
<evidence type="ECO:0000256" key="6">
    <source>
        <dbReference type="ARBA" id="ARBA00023054"/>
    </source>
</evidence>
<dbReference type="PANTHER" id="PTHR32222:SF1">
    <property type="entry name" value="CENTROMERE PROTEIN U"/>
    <property type="match status" value="1"/>
</dbReference>
<keyword evidence="7" id="KW-0539">Nucleus</keyword>
<dbReference type="GO" id="GO:0000775">
    <property type="term" value="C:chromosome, centromeric region"/>
    <property type="evidence" value="ECO:0007669"/>
    <property type="project" value="UniProtKB-SubCell"/>
</dbReference>
<comment type="subcellular location">
    <subcellularLocation>
        <location evidence="2">Chromosome</location>
        <location evidence="2">Centromere</location>
    </subcellularLocation>
    <subcellularLocation>
        <location evidence="1">Nucleus</location>
    </subcellularLocation>
</comment>
<organism evidence="12 13">
    <name type="scientific">Alligator sinensis</name>
    <name type="common">Chinese alligator</name>
    <dbReference type="NCBI Taxonomy" id="38654"/>
    <lineage>
        <taxon>Eukaryota</taxon>
        <taxon>Metazoa</taxon>
        <taxon>Chordata</taxon>
        <taxon>Craniata</taxon>
        <taxon>Vertebrata</taxon>
        <taxon>Euteleostomi</taxon>
        <taxon>Archelosauria</taxon>
        <taxon>Archosauria</taxon>
        <taxon>Crocodylia</taxon>
        <taxon>Alligatoridae</taxon>
        <taxon>Alligatorinae</taxon>
        <taxon>Alligator</taxon>
    </lineage>
</organism>
<feature type="region of interest" description="Disordered" evidence="11">
    <location>
        <begin position="1"/>
        <end position="154"/>
    </location>
</feature>
<evidence type="ECO:0000256" key="8">
    <source>
        <dbReference type="ARBA" id="ARBA00023328"/>
    </source>
</evidence>
<dbReference type="Pfam" id="PF13097">
    <property type="entry name" value="CENP-U"/>
    <property type="match status" value="1"/>
</dbReference>
<feature type="compositionally biased region" description="Acidic residues" evidence="11">
    <location>
        <begin position="61"/>
        <end position="73"/>
    </location>
</feature>
<evidence type="ECO:0000256" key="3">
    <source>
        <dbReference type="ARBA" id="ARBA00010440"/>
    </source>
</evidence>
<dbReference type="PANTHER" id="PTHR32222">
    <property type="entry name" value="CENTROMERE PROTEIN U"/>
    <property type="match status" value="1"/>
</dbReference>
<dbReference type="InterPro" id="IPR025214">
    <property type="entry name" value="CENP-U"/>
</dbReference>
<dbReference type="GeneID" id="102381481"/>
<dbReference type="CTD" id="79682"/>
<accession>A0A1U7RZL6</accession>
<proteinExistence type="inferred from homology"/>
<dbReference type="RefSeq" id="XP_006026676.1">
    <property type="nucleotide sequence ID" value="XM_006026614.3"/>
</dbReference>
<keyword evidence="6 10" id="KW-0175">Coiled coil</keyword>
<feature type="compositionally biased region" description="Basic and acidic residues" evidence="11">
    <location>
        <begin position="30"/>
        <end position="54"/>
    </location>
</feature>
<evidence type="ECO:0000256" key="7">
    <source>
        <dbReference type="ARBA" id="ARBA00023242"/>
    </source>
</evidence>
<evidence type="ECO:0000256" key="1">
    <source>
        <dbReference type="ARBA" id="ARBA00004123"/>
    </source>
</evidence>
<keyword evidence="12" id="KW-1185">Reference proteome</keyword>
<keyword evidence="5" id="KW-0158">Chromosome</keyword>
<comment type="similarity">
    <text evidence="3">Belongs to the CENP-U/AME1 family.</text>
</comment>
<evidence type="ECO:0000313" key="12">
    <source>
        <dbReference type="Proteomes" id="UP000189705"/>
    </source>
</evidence>
<evidence type="ECO:0000256" key="2">
    <source>
        <dbReference type="ARBA" id="ARBA00004584"/>
    </source>
</evidence>
<dbReference type="GO" id="GO:0005634">
    <property type="term" value="C:nucleus"/>
    <property type="evidence" value="ECO:0007669"/>
    <property type="project" value="UniProtKB-SubCell"/>
</dbReference>
<dbReference type="AlphaFoldDB" id="A0A1U7RZL6"/>
<feature type="compositionally biased region" description="Basic and acidic residues" evidence="11">
    <location>
        <begin position="1"/>
        <end position="14"/>
    </location>
</feature>
<evidence type="ECO:0000256" key="9">
    <source>
        <dbReference type="ARBA" id="ARBA00031456"/>
    </source>
</evidence>
<evidence type="ECO:0000256" key="4">
    <source>
        <dbReference type="ARBA" id="ARBA00016402"/>
    </source>
</evidence>
<protein>
    <recommendedName>
        <fullName evidence="4">Centromere protein U</fullName>
    </recommendedName>
    <alternativeName>
        <fullName evidence="9">MLF1-interacting protein</fullName>
    </alternativeName>
</protein>
<reference evidence="13" key="1">
    <citation type="submission" date="2025-08" db="UniProtKB">
        <authorList>
            <consortium name="RefSeq"/>
        </authorList>
    </citation>
    <scope>IDENTIFICATION</scope>
</reference>